<accession>A0A481Z875</accession>
<dbReference type="PROSITE" id="PS50181">
    <property type="entry name" value="FBOX"/>
    <property type="match status" value="1"/>
</dbReference>
<dbReference type="PANTHER" id="PTHR24201">
    <property type="entry name" value="ANK_REP_REGION DOMAIN-CONTAINING PROTEIN"/>
    <property type="match status" value="1"/>
</dbReference>
<reference evidence="4" key="1">
    <citation type="journal article" date="2019" name="MBio">
        <title>Virus Genomes from Deep Sea Sediments Expand the Ocean Megavirome and Support Independent Origins of Viral Gigantism.</title>
        <authorList>
            <person name="Backstrom D."/>
            <person name="Yutin N."/>
            <person name="Jorgensen S.L."/>
            <person name="Dharamshi J."/>
            <person name="Homa F."/>
            <person name="Zaremba-Niedwiedzka K."/>
            <person name="Spang A."/>
            <person name="Wolf Y.I."/>
            <person name="Koonin E.V."/>
            <person name="Ettema T.J."/>
        </authorList>
    </citation>
    <scope>NUCLEOTIDE SEQUENCE</scope>
</reference>
<dbReference type="EMBL" id="MK500567">
    <property type="protein sequence ID" value="QBK92103.1"/>
    <property type="molecule type" value="Genomic_DNA"/>
</dbReference>
<dbReference type="SUPFAM" id="SSF81383">
    <property type="entry name" value="F-box domain"/>
    <property type="match status" value="1"/>
</dbReference>
<organism evidence="4">
    <name type="scientific">Pithovirus LCPAC304</name>
    <dbReference type="NCBI Taxonomy" id="2506594"/>
    <lineage>
        <taxon>Viruses</taxon>
        <taxon>Pithoviruses</taxon>
    </lineage>
</organism>
<sequence length="283" mass="31833">METIASDTRVNRLFKANPTFEQLMDLPYELQREVVVKMPYPDVLRFCTTSKEAKKVYDDDYFWKLKVAHDFPKKDDGEDYGGMWHDMYKTYWKELQEKFLSKARNGHMKCVESLLQLGVDPNTLGKWEQTALMGASRNGYMDIVVLLLEHGADPNIQDEDGTALSRASWNELTDIVALLLEHGADPNLADEYGVTPLIGASWNTDTDIIRLLLEHGAKLDLQEEEEKETALMRASSSGRGVNIVRLLLKHGADPDIQNINGKTALDLAILGAHPLAVELLSTS</sequence>
<evidence type="ECO:0000259" key="3">
    <source>
        <dbReference type="PROSITE" id="PS50181"/>
    </source>
</evidence>
<evidence type="ECO:0000256" key="1">
    <source>
        <dbReference type="ARBA" id="ARBA00022737"/>
    </source>
</evidence>
<proteinExistence type="predicted"/>
<gene>
    <name evidence="4" type="ORF">LCPAC304_04500</name>
</gene>
<keyword evidence="2" id="KW-0040">ANK repeat</keyword>
<keyword evidence="1" id="KW-0677">Repeat</keyword>
<dbReference type="InterPro" id="IPR036047">
    <property type="entry name" value="F-box-like_dom_sf"/>
</dbReference>
<evidence type="ECO:0000313" key="4">
    <source>
        <dbReference type="EMBL" id="QBK92103.1"/>
    </source>
</evidence>
<dbReference type="Pfam" id="PF00646">
    <property type="entry name" value="F-box"/>
    <property type="match status" value="1"/>
</dbReference>
<dbReference type="InterPro" id="IPR002110">
    <property type="entry name" value="Ankyrin_rpt"/>
</dbReference>
<name>A0A481Z875_9VIRU</name>
<dbReference type="PROSITE" id="PS50297">
    <property type="entry name" value="ANK_REP_REGION"/>
    <property type="match status" value="4"/>
</dbReference>
<dbReference type="SUPFAM" id="SSF48403">
    <property type="entry name" value="Ankyrin repeat"/>
    <property type="match status" value="1"/>
</dbReference>
<dbReference type="SMART" id="SM00248">
    <property type="entry name" value="ANK"/>
    <property type="match status" value="4"/>
</dbReference>
<dbReference type="PANTHER" id="PTHR24201:SF15">
    <property type="entry name" value="ANKYRIN REPEAT DOMAIN-CONTAINING PROTEIN 66"/>
    <property type="match status" value="1"/>
</dbReference>
<dbReference type="PROSITE" id="PS50088">
    <property type="entry name" value="ANK_REPEAT"/>
    <property type="match status" value="4"/>
</dbReference>
<feature type="domain" description="F-box" evidence="3">
    <location>
        <begin position="20"/>
        <end position="66"/>
    </location>
</feature>
<evidence type="ECO:0000256" key="2">
    <source>
        <dbReference type="ARBA" id="ARBA00023043"/>
    </source>
</evidence>
<dbReference type="InterPro" id="IPR036770">
    <property type="entry name" value="Ankyrin_rpt-contain_sf"/>
</dbReference>
<dbReference type="Pfam" id="PF12796">
    <property type="entry name" value="Ank_2"/>
    <property type="match status" value="2"/>
</dbReference>
<dbReference type="Gene3D" id="1.25.40.20">
    <property type="entry name" value="Ankyrin repeat-containing domain"/>
    <property type="match status" value="2"/>
</dbReference>
<dbReference type="InterPro" id="IPR050776">
    <property type="entry name" value="Ank_Repeat/CDKN_Inhibitor"/>
</dbReference>
<protein>
    <submittedName>
        <fullName evidence="4">F-box domain and ankyrin repeat protein</fullName>
    </submittedName>
</protein>
<dbReference type="InterPro" id="IPR001810">
    <property type="entry name" value="F-box_dom"/>
</dbReference>